<feature type="chain" id="PRO_5047518721" description="Secreted protein" evidence="1">
    <location>
        <begin position="28"/>
        <end position="160"/>
    </location>
</feature>
<keyword evidence="3" id="KW-1185">Reference proteome</keyword>
<accession>A0ABP0TL80</accession>
<sequence length="160" mass="18660">MAEANAATATTTAAFIRTFCLCLFVWSQRCNDIDIHPHTNAHFVSVSSCGHRGATTSTFIRIQTHILRLSLRVITEVQRHPHSSAFKRTFCLCLFLWTEEQRQLHSFICTRTHILRLFLWIEEEQLSYIHPHTKGHEEESISLFFAFMITFFCCGEFEFT</sequence>
<evidence type="ECO:0000313" key="2">
    <source>
        <dbReference type="EMBL" id="CAK9198811.1"/>
    </source>
</evidence>
<dbReference type="Proteomes" id="UP001497512">
    <property type="component" value="Chromosome 12"/>
</dbReference>
<name>A0ABP0TL80_9BRYO</name>
<dbReference type="EMBL" id="OZ019904">
    <property type="protein sequence ID" value="CAK9198811.1"/>
    <property type="molecule type" value="Genomic_DNA"/>
</dbReference>
<gene>
    <name evidence="2" type="ORF">CSSPTR1EN2_LOCUS4623</name>
</gene>
<reference evidence="2" key="1">
    <citation type="submission" date="2024-02" db="EMBL/GenBank/DDBJ databases">
        <authorList>
            <consortium name="ELIXIR-Norway"/>
            <consortium name="Elixir Norway"/>
        </authorList>
    </citation>
    <scope>NUCLEOTIDE SEQUENCE</scope>
</reference>
<evidence type="ECO:0008006" key="4">
    <source>
        <dbReference type="Google" id="ProtNLM"/>
    </source>
</evidence>
<evidence type="ECO:0000256" key="1">
    <source>
        <dbReference type="SAM" id="SignalP"/>
    </source>
</evidence>
<protein>
    <recommendedName>
        <fullName evidence="4">Secreted protein</fullName>
    </recommendedName>
</protein>
<keyword evidence="1" id="KW-0732">Signal</keyword>
<organism evidence="2 3">
    <name type="scientific">Sphagnum troendelagicum</name>
    <dbReference type="NCBI Taxonomy" id="128251"/>
    <lineage>
        <taxon>Eukaryota</taxon>
        <taxon>Viridiplantae</taxon>
        <taxon>Streptophyta</taxon>
        <taxon>Embryophyta</taxon>
        <taxon>Bryophyta</taxon>
        <taxon>Sphagnophytina</taxon>
        <taxon>Sphagnopsida</taxon>
        <taxon>Sphagnales</taxon>
        <taxon>Sphagnaceae</taxon>
        <taxon>Sphagnum</taxon>
    </lineage>
</organism>
<evidence type="ECO:0000313" key="3">
    <source>
        <dbReference type="Proteomes" id="UP001497512"/>
    </source>
</evidence>
<proteinExistence type="predicted"/>
<feature type="signal peptide" evidence="1">
    <location>
        <begin position="1"/>
        <end position="27"/>
    </location>
</feature>